<proteinExistence type="predicted"/>
<gene>
    <name evidence="3" type="ORF">KQX54_019122</name>
</gene>
<feature type="compositionally biased region" description="Polar residues" evidence="1">
    <location>
        <begin position="241"/>
        <end position="250"/>
    </location>
</feature>
<name>A0AAV7HXA7_COTGL</name>
<feature type="chain" id="PRO_5043742491" evidence="2">
    <location>
        <begin position="22"/>
        <end position="442"/>
    </location>
</feature>
<sequence>MYSQLVLFALILVNGASVISSYGCGREDHQKCITLADPLLKDPHLIFPDNMEDIDLVCRSWAGFVDCIKRYIDRCFSKQRRDQFNAAVEAPISSVHQMCSVSTYQAEYLQHASCLKATVTEPQHCGNEYSALVNEVSRGEMARANLCCLHHHFRSCVITETRKRCDRGDPSGPASRFSRQILDRALSFLQEQCQNYIPHNRDCVNSVTDTTIPLSVSSIDESSSISSSRGVSRRPYHRTLSPDSYSGQASTFHGASTSAINGPTPYRSTGRSLNVLPMIYHFVENEEFDIRPAPTIVASETQRQSTTESPIPSSESATPKSTASSATEPETKLTEEKKESSTIAHSIEEPAVVVTQRSQNYGRGISWTTPTPKVTTEIPAWATSSWVTSKDESVTESWYPDAGSFGGNNLDEPNQQGLRNGQSRLRMNLCLTVILIFAIYSM</sequence>
<dbReference type="AlphaFoldDB" id="A0AAV7HXA7"/>
<feature type="compositionally biased region" description="Low complexity" evidence="1">
    <location>
        <begin position="305"/>
        <end position="328"/>
    </location>
</feature>
<feature type="signal peptide" evidence="2">
    <location>
        <begin position="1"/>
        <end position="21"/>
    </location>
</feature>
<keyword evidence="2" id="KW-0732">Signal</keyword>
<reference evidence="3 4" key="1">
    <citation type="journal article" date="2021" name="J. Hered.">
        <title>A chromosome-level genome assembly of the parasitoid wasp, Cotesia glomerata (Hymenoptera: Braconidae).</title>
        <authorList>
            <person name="Pinto B.J."/>
            <person name="Weis J.J."/>
            <person name="Gamble T."/>
            <person name="Ode P.J."/>
            <person name="Paul R."/>
            <person name="Zaspel J.M."/>
        </authorList>
    </citation>
    <scope>NUCLEOTIDE SEQUENCE [LARGE SCALE GENOMIC DNA]</scope>
    <source>
        <strain evidence="3">CgM1</strain>
    </source>
</reference>
<feature type="compositionally biased region" description="Basic and acidic residues" evidence="1">
    <location>
        <begin position="329"/>
        <end position="340"/>
    </location>
</feature>
<evidence type="ECO:0000313" key="4">
    <source>
        <dbReference type="Proteomes" id="UP000826195"/>
    </source>
</evidence>
<feature type="region of interest" description="Disordered" evidence="1">
    <location>
        <begin position="299"/>
        <end position="351"/>
    </location>
</feature>
<feature type="compositionally biased region" description="Low complexity" evidence="1">
    <location>
        <begin position="218"/>
        <end position="230"/>
    </location>
</feature>
<dbReference type="EMBL" id="JAHXZJ010002982">
    <property type="protein sequence ID" value="KAH0535779.1"/>
    <property type="molecule type" value="Genomic_DNA"/>
</dbReference>
<dbReference type="PANTHER" id="PTHR33964:SF9">
    <property type="match status" value="1"/>
</dbReference>
<accession>A0AAV7HXA7</accession>
<keyword evidence="4" id="KW-1185">Reference proteome</keyword>
<organism evidence="3 4">
    <name type="scientific">Cotesia glomerata</name>
    <name type="common">Lepidopteran parasitic wasp</name>
    <name type="synonym">Apanteles glomeratus</name>
    <dbReference type="NCBI Taxonomy" id="32391"/>
    <lineage>
        <taxon>Eukaryota</taxon>
        <taxon>Metazoa</taxon>
        <taxon>Ecdysozoa</taxon>
        <taxon>Arthropoda</taxon>
        <taxon>Hexapoda</taxon>
        <taxon>Insecta</taxon>
        <taxon>Pterygota</taxon>
        <taxon>Neoptera</taxon>
        <taxon>Endopterygota</taxon>
        <taxon>Hymenoptera</taxon>
        <taxon>Apocrita</taxon>
        <taxon>Ichneumonoidea</taxon>
        <taxon>Braconidae</taxon>
        <taxon>Microgastrinae</taxon>
        <taxon>Cotesia</taxon>
    </lineage>
</organism>
<dbReference type="Proteomes" id="UP000826195">
    <property type="component" value="Unassembled WGS sequence"/>
</dbReference>
<feature type="region of interest" description="Disordered" evidence="1">
    <location>
        <begin position="218"/>
        <end position="250"/>
    </location>
</feature>
<comment type="caution">
    <text evidence="3">The sequence shown here is derived from an EMBL/GenBank/DDBJ whole genome shotgun (WGS) entry which is preliminary data.</text>
</comment>
<dbReference type="PANTHER" id="PTHR33964">
    <property type="entry name" value="RE45066P-RELATED"/>
    <property type="match status" value="1"/>
</dbReference>
<evidence type="ECO:0000256" key="1">
    <source>
        <dbReference type="SAM" id="MobiDB-lite"/>
    </source>
</evidence>
<protein>
    <submittedName>
        <fullName evidence="3">Uncharacterized protein</fullName>
    </submittedName>
</protein>
<evidence type="ECO:0000313" key="3">
    <source>
        <dbReference type="EMBL" id="KAH0535779.1"/>
    </source>
</evidence>
<evidence type="ECO:0000256" key="2">
    <source>
        <dbReference type="SAM" id="SignalP"/>
    </source>
</evidence>